<dbReference type="EMBL" id="LYXU01000018">
    <property type="protein sequence ID" value="OBS17440.1"/>
    <property type="molecule type" value="Genomic_DNA"/>
</dbReference>
<organism evidence="2 3">
    <name type="scientific">Fusarium poae</name>
    <dbReference type="NCBI Taxonomy" id="36050"/>
    <lineage>
        <taxon>Eukaryota</taxon>
        <taxon>Fungi</taxon>
        <taxon>Dikarya</taxon>
        <taxon>Ascomycota</taxon>
        <taxon>Pezizomycotina</taxon>
        <taxon>Sordariomycetes</taxon>
        <taxon>Hypocreomycetidae</taxon>
        <taxon>Hypocreales</taxon>
        <taxon>Nectriaceae</taxon>
        <taxon>Fusarium</taxon>
    </lineage>
</organism>
<evidence type="ECO:0000313" key="1">
    <source>
        <dbReference type="EMBL" id="OBS15957.1"/>
    </source>
</evidence>
<dbReference type="EMBL" id="LYXU01000119">
    <property type="protein sequence ID" value="OBS15957.1"/>
    <property type="molecule type" value="Genomic_DNA"/>
</dbReference>
<gene>
    <name evidence="2" type="ORF">FPOA_12086</name>
    <name evidence="1" type="ORF">FPOA_13299</name>
</gene>
<accession>A0A1B8AAD8</accession>
<keyword evidence="3" id="KW-1185">Reference proteome</keyword>
<protein>
    <submittedName>
        <fullName evidence="2">Uncharacterized protein</fullName>
    </submittedName>
</protein>
<dbReference type="Proteomes" id="UP000091967">
    <property type="component" value="Unassembled WGS sequence"/>
</dbReference>
<dbReference type="AlphaFoldDB" id="A0A1B8AAD8"/>
<sequence>MGLQFKSAVKLHKTYVMFWIWHTTADIDEESDADIREAAKHVSCYCRGNSRIVLIIKPVGNPYLPKT</sequence>
<comment type="caution">
    <text evidence="2">The sequence shown here is derived from an EMBL/GenBank/DDBJ whole genome shotgun (WGS) entry which is preliminary data.</text>
</comment>
<proteinExistence type="predicted"/>
<evidence type="ECO:0000313" key="2">
    <source>
        <dbReference type="EMBL" id="OBS17440.1"/>
    </source>
</evidence>
<evidence type="ECO:0000313" key="3">
    <source>
        <dbReference type="Proteomes" id="UP000091967"/>
    </source>
</evidence>
<reference evidence="2 3" key="1">
    <citation type="submission" date="2016-06" db="EMBL/GenBank/DDBJ databases">
        <title>Living apart together: crosstalk between the core and supernumerary genomes in a fungal plant pathogen.</title>
        <authorList>
            <person name="Vanheule A."/>
            <person name="Audenaert K."/>
            <person name="Warris S."/>
            <person name="Van De Geest H."/>
            <person name="Schijlen E."/>
            <person name="Hofte M."/>
            <person name="De Saeger S."/>
            <person name="Haesaert G."/>
            <person name="Waalwijk C."/>
            <person name="Van Der Lee T."/>
        </authorList>
    </citation>
    <scope>NUCLEOTIDE SEQUENCE [LARGE SCALE GENOMIC DNA]</scope>
    <source>
        <strain evidence="2 3">2516</strain>
    </source>
</reference>
<name>A0A1B8AAD8_FUSPO</name>